<dbReference type="InterPro" id="IPR011453">
    <property type="entry name" value="DUF1559"/>
</dbReference>
<dbReference type="EMBL" id="VSSQ01033725">
    <property type="protein sequence ID" value="MPM85409.1"/>
    <property type="molecule type" value="Genomic_DNA"/>
</dbReference>
<dbReference type="Pfam" id="PF07596">
    <property type="entry name" value="SBP_bac_10"/>
    <property type="match status" value="1"/>
</dbReference>
<sequence>MIRKLMPDRRFTLIELLVVIAIIAILAAMLLPALSAARERARLASCTNKLKQIGLAQLMYSGNNKDYIANAYVGTTHICRVASFVWDNTDAYVNSVRPFNLLYLSGSFGDAPKDTDKVTRSEAERYVGCPSDKVNFGYDMGNNIAGQSYAMLCHNPDEAESNFGDRARSRQLVGRDHPGYVIGYDLTGGPVAWPSEGINHPSSINLLFLGGHVEGKPMTAAEATTFGNLWEAVPKKYDADAQ</sequence>
<dbReference type="PANTHER" id="PTHR30093:SF2">
    <property type="entry name" value="TYPE II SECRETION SYSTEM PROTEIN H"/>
    <property type="match status" value="1"/>
</dbReference>
<dbReference type="NCBIfam" id="TIGR02532">
    <property type="entry name" value="IV_pilin_GFxxxE"/>
    <property type="match status" value="1"/>
</dbReference>
<evidence type="ECO:0000313" key="2">
    <source>
        <dbReference type="EMBL" id="MPM85409.1"/>
    </source>
</evidence>
<reference evidence="2" key="1">
    <citation type="submission" date="2019-08" db="EMBL/GenBank/DDBJ databases">
        <authorList>
            <person name="Kucharzyk K."/>
            <person name="Murdoch R.W."/>
            <person name="Higgins S."/>
            <person name="Loffler F."/>
        </authorList>
    </citation>
    <scope>NUCLEOTIDE SEQUENCE</scope>
</reference>
<dbReference type="PANTHER" id="PTHR30093">
    <property type="entry name" value="GENERAL SECRETION PATHWAY PROTEIN G"/>
    <property type="match status" value="1"/>
</dbReference>
<name>A0A645D868_9ZZZZ</name>
<dbReference type="InterPro" id="IPR012902">
    <property type="entry name" value="N_methyl_site"/>
</dbReference>
<gene>
    <name evidence="2" type="ORF">SDC9_132490</name>
</gene>
<dbReference type="InterPro" id="IPR045584">
    <property type="entry name" value="Pilin-like"/>
</dbReference>
<comment type="caution">
    <text evidence="2">The sequence shown here is derived from an EMBL/GenBank/DDBJ whole genome shotgun (WGS) entry which is preliminary data.</text>
</comment>
<evidence type="ECO:0000259" key="1">
    <source>
        <dbReference type="Pfam" id="PF07596"/>
    </source>
</evidence>
<proteinExistence type="predicted"/>
<dbReference type="SUPFAM" id="SSF54523">
    <property type="entry name" value="Pili subunits"/>
    <property type="match status" value="1"/>
</dbReference>
<dbReference type="Gene3D" id="3.30.700.10">
    <property type="entry name" value="Glycoprotein, Type 4 Pilin"/>
    <property type="match status" value="1"/>
</dbReference>
<accession>A0A645D868</accession>
<feature type="domain" description="DUF1559" evidence="1">
    <location>
        <begin position="36"/>
        <end position="76"/>
    </location>
</feature>
<protein>
    <recommendedName>
        <fullName evidence="1">DUF1559 domain-containing protein</fullName>
    </recommendedName>
</protein>
<organism evidence="2">
    <name type="scientific">bioreactor metagenome</name>
    <dbReference type="NCBI Taxonomy" id="1076179"/>
    <lineage>
        <taxon>unclassified sequences</taxon>
        <taxon>metagenomes</taxon>
        <taxon>ecological metagenomes</taxon>
    </lineage>
</organism>
<dbReference type="AlphaFoldDB" id="A0A645D868"/>